<dbReference type="PROSITE" id="PS51257">
    <property type="entry name" value="PROKAR_LIPOPROTEIN"/>
    <property type="match status" value="1"/>
</dbReference>
<protein>
    <submittedName>
        <fullName evidence="3">Peptidoglycan DD-metalloendopeptidase family protein</fullName>
    </submittedName>
</protein>
<evidence type="ECO:0000313" key="4">
    <source>
        <dbReference type="Proteomes" id="UP000460561"/>
    </source>
</evidence>
<evidence type="ECO:0000256" key="1">
    <source>
        <dbReference type="SAM" id="SignalP"/>
    </source>
</evidence>
<dbReference type="OrthoDB" id="9815245at2"/>
<feature type="signal peptide" evidence="1">
    <location>
        <begin position="1"/>
        <end position="25"/>
    </location>
</feature>
<proteinExistence type="predicted"/>
<name>A0A845AA89_9SPHN</name>
<dbReference type="InterPro" id="IPR011055">
    <property type="entry name" value="Dup_hybrid_motif"/>
</dbReference>
<gene>
    <name evidence="3" type="ORF">GRI39_10245</name>
</gene>
<feature type="chain" id="PRO_5032310960" evidence="1">
    <location>
        <begin position="26"/>
        <end position="318"/>
    </location>
</feature>
<dbReference type="InterPro" id="IPR050570">
    <property type="entry name" value="Cell_wall_metabolism_enzyme"/>
</dbReference>
<evidence type="ECO:0000259" key="2">
    <source>
        <dbReference type="Pfam" id="PF01551"/>
    </source>
</evidence>
<dbReference type="CDD" id="cd12797">
    <property type="entry name" value="M23_peptidase"/>
    <property type="match status" value="1"/>
</dbReference>
<dbReference type="AlphaFoldDB" id="A0A845AA89"/>
<dbReference type="PANTHER" id="PTHR21666:SF285">
    <property type="entry name" value="M23 FAMILY METALLOPEPTIDASE"/>
    <property type="match status" value="1"/>
</dbReference>
<accession>A0A845AA89</accession>
<evidence type="ECO:0000313" key="3">
    <source>
        <dbReference type="EMBL" id="MXP26417.1"/>
    </source>
</evidence>
<dbReference type="PANTHER" id="PTHR21666">
    <property type="entry name" value="PEPTIDASE-RELATED"/>
    <property type="match status" value="1"/>
</dbReference>
<keyword evidence="1" id="KW-0732">Signal</keyword>
<keyword evidence="4" id="KW-1185">Reference proteome</keyword>
<dbReference type="FunFam" id="2.70.70.10:FF:000019">
    <property type="entry name" value="M23 family peptidase"/>
    <property type="match status" value="1"/>
</dbReference>
<feature type="domain" description="M23ase beta-sheet core" evidence="2">
    <location>
        <begin position="214"/>
        <end position="311"/>
    </location>
</feature>
<dbReference type="InterPro" id="IPR016047">
    <property type="entry name" value="M23ase_b-sheet_dom"/>
</dbReference>
<dbReference type="EMBL" id="WTYQ01000003">
    <property type="protein sequence ID" value="MXP26417.1"/>
    <property type="molecule type" value="Genomic_DNA"/>
</dbReference>
<dbReference type="SUPFAM" id="SSF51261">
    <property type="entry name" value="Duplicated hybrid motif"/>
    <property type="match status" value="1"/>
</dbReference>
<dbReference type="RefSeq" id="WP_160739755.1">
    <property type="nucleotide sequence ID" value="NZ_WTYQ01000003.1"/>
</dbReference>
<comment type="caution">
    <text evidence="3">The sequence shown here is derived from an EMBL/GenBank/DDBJ whole genome shotgun (WGS) entry which is preliminary data.</text>
</comment>
<dbReference type="Pfam" id="PF01551">
    <property type="entry name" value="Peptidase_M23"/>
    <property type="match status" value="1"/>
</dbReference>
<dbReference type="Gene3D" id="2.70.70.10">
    <property type="entry name" value="Glucose Permease (Domain IIA)"/>
    <property type="match status" value="1"/>
</dbReference>
<dbReference type="GO" id="GO:0004222">
    <property type="term" value="F:metalloendopeptidase activity"/>
    <property type="evidence" value="ECO:0007669"/>
    <property type="project" value="TreeGrafter"/>
</dbReference>
<sequence length="318" mass="33600">MPATGSRLVFVGAVVAILSALSACAVVPSASKGGGEEVAVVQPLPAKPQVVKPAPAAKAPAPKPTGPTTFVYSGELTQGGWIRGQAPAGTVSAKLGDQDLTLTDKGEFFAAFDRDAGTQELLVASLSDGRKVESPVAISPRKWNIEHINVARHAGGPSEAFMKRRRPELAQIHAARAVFADSDGWSQNFIWPVKGRISGRFGSQRIYRGEPGSYHTGLDIATGESGTPIVAPADGVVVLAANKPFSLEGNLLMIDHGMGLNSAFLHLSEIDVKNGQKVRQGEMIGRIGSSGRATGPHLHWSIKWRDARLDPLLFLPPM</sequence>
<dbReference type="Proteomes" id="UP000460561">
    <property type="component" value="Unassembled WGS sequence"/>
</dbReference>
<organism evidence="3 4">
    <name type="scientific">Altericroceibacterium indicum</name>
    <dbReference type="NCBI Taxonomy" id="374177"/>
    <lineage>
        <taxon>Bacteria</taxon>
        <taxon>Pseudomonadati</taxon>
        <taxon>Pseudomonadota</taxon>
        <taxon>Alphaproteobacteria</taxon>
        <taxon>Sphingomonadales</taxon>
        <taxon>Erythrobacteraceae</taxon>
        <taxon>Altericroceibacterium</taxon>
    </lineage>
</organism>
<reference evidence="3 4" key="1">
    <citation type="submission" date="2019-12" db="EMBL/GenBank/DDBJ databases">
        <title>Genomic-based taxomic classification of the family Erythrobacteraceae.</title>
        <authorList>
            <person name="Xu L."/>
        </authorList>
    </citation>
    <scope>NUCLEOTIDE SEQUENCE [LARGE SCALE GENOMIC DNA]</scope>
    <source>
        <strain evidence="3 4">DSM 18604</strain>
    </source>
</reference>